<evidence type="ECO:0000259" key="3">
    <source>
        <dbReference type="PROSITE" id="PS50802"/>
    </source>
</evidence>
<feature type="domain" description="OTU" evidence="3">
    <location>
        <begin position="93"/>
        <end position="249"/>
    </location>
</feature>
<protein>
    <recommendedName>
        <fullName evidence="3">OTU domain-containing protein</fullName>
    </recommendedName>
</protein>
<organism evidence="4 5">
    <name type="scientific">Linum tenue</name>
    <dbReference type="NCBI Taxonomy" id="586396"/>
    <lineage>
        <taxon>Eukaryota</taxon>
        <taxon>Viridiplantae</taxon>
        <taxon>Streptophyta</taxon>
        <taxon>Embryophyta</taxon>
        <taxon>Tracheophyta</taxon>
        <taxon>Spermatophyta</taxon>
        <taxon>Magnoliopsida</taxon>
        <taxon>eudicotyledons</taxon>
        <taxon>Gunneridae</taxon>
        <taxon>Pentapetalae</taxon>
        <taxon>rosids</taxon>
        <taxon>fabids</taxon>
        <taxon>Malpighiales</taxon>
        <taxon>Linaceae</taxon>
        <taxon>Linum</taxon>
    </lineage>
</organism>
<reference evidence="4" key="1">
    <citation type="submission" date="2022-08" db="EMBL/GenBank/DDBJ databases">
        <authorList>
            <person name="Gutierrez-Valencia J."/>
        </authorList>
    </citation>
    <scope>NUCLEOTIDE SEQUENCE</scope>
</reference>
<accession>A0AAV0J8B0</accession>
<dbReference type="InterPro" id="IPR050704">
    <property type="entry name" value="Peptidase_C85-like"/>
</dbReference>
<comment type="similarity">
    <text evidence="1">Belongs to the peptidase C85 family.</text>
</comment>
<sequence>MFVGLLQIARRGGKISRLPFRLVLSRLHFRAASDDLAGGVPPFGTVGKQRLFPKAMVKTKHQKSKPKKAPKVKQQGKQADLTMFRGQLDGLGLKIIQVTADGNCFFRFVSVLSIWMEIEAFFPVFVWVSCSGLLLVVYRSLADQLDGNEEEHGKYRSMIVQYIRENRELFEPFLEDDVPFDEYCQQMEKDGTWAGHMELQAASLVTNSNICIHRNMSPRWYIQNFDQRGARMIHLSYHDEEHYNSLRSKEDLCDGPARPIVIKADATLSQVKAASSKSNGLVLGNKADSGSVKVVMAGSGCENIEKVEQVLLQVHGDVDAAIEYLIAERESENYSVDNGSLPCQAHSFSENLGDNVDGRCDQSQDEISKKTRKHELSDSPVKESTKDTSSKTDDKKIPRNKVCPCGSKKKYKSCCGVAKGRSSSMIMRNQAIETGCGRVRKDKKQNKKGGHAESLPSCGSENVPLDMGALCI</sequence>
<dbReference type="SUPFAM" id="SSF54001">
    <property type="entry name" value="Cysteine proteinases"/>
    <property type="match status" value="1"/>
</dbReference>
<dbReference type="Pfam" id="PF02338">
    <property type="entry name" value="OTU"/>
    <property type="match status" value="1"/>
</dbReference>
<dbReference type="AlphaFoldDB" id="A0AAV0J8B0"/>
<dbReference type="PROSITE" id="PS50802">
    <property type="entry name" value="OTU"/>
    <property type="match status" value="1"/>
</dbReference>
<comment type="caution">
    <text evidence="4">The sequence shown here is derived from an EMBL/GenBank/DDBJ whole genome shotgun (WGS) entry which is preliminary data.</text>
</comment>
<keyword evidence="5" id="KW-1185">Reference proteome</keyword>
<name>A0AAV0J8B0_9ROSI</name>
<dbReference type="GO" id="GO:0004843">
    <property type="term" value="F:cysteine-type deubiquitinase activity"/>
    <property type="evidence" value="ECO:0007669"/>
    <property type="project" value="TreeGrafter"/>
</dbReference>
<dbReference type="EMBL" id="CAMGYJ010000004">
    <property type="protein sequence ID" value="CAI0406148.1"/>
    <property type="molecule type" value="Genomic_DNA"/>
</dbReference>
<evidence type="ECO:0000313" key="5">
    <source>
        <dbReference type="Proteomes" id="UP001154282"/>
    </source>
</evidence>
<dbReference type="InterPro" id="IPR003323">
    <property type="entry name" value="OTU_dom"/>
</dbReference>
<evidence type="ECO:0000256" key="2">
    <source>
        <dbReference type="SAM" id="MobiDB-lite"/>
    </source>
</evidence>
<feature type="region of interest" description="Disordered" evidence="2">
    <location>
        <begin position="439"/>
        <end position="459"/>
    </location>
</feature>
<dbReference type="SUPFAM" id="SSF103642">
    <property type="entry name" value="Sec-C motif"/>
    <property type="match status" value="1"/>
</dbReference>
<evidence type="ECO:0000256" key="1">
    <source>
        <dbReference type="ARBA" id="ARBA00010407"/>
    </source>
</evidence>
<dbReference type="Pfam" id="PF02810">
    <property type="entry name" value="SEC-C"/>
    <property type="match status" value="1"/>
</dbReference>
<evidence type="ECO:0000313" key="4">
    <source>
        <dbReference type="EMBL" id="CAI0406148.1"/>
    </source>
</evidence>
<dbReference type="PANTHER" id="PTHR12419">
    <property type="entry name" value="OTU DOMAIN CONTAINING PROTEIN"/>
    <property type="match status" value="1"/>
</dbReference>
<dbReference type="Gene3D" id="3.10.450.50">
    <property type="match status" value="1"/>
</dbReference>
<dbReference type="InterPro" id="IPR004027">
    <property type="entry name" value="SEC_C_motif"/>
</dbReference>
<feature type="compositionally biased region" description="Basic and acidic residues" evidence="2">
    <location>
        <begin position="356"/>
        <end position="396"/>
    </location>
</feature>
<dbReference type="PANTHER" id="PTHR12419:SF7">
    <property type="entry name" value="OTU DOMAIN-CONTAINING PROTEIN 3"/>
    <property type="match status" value="1"/>
</dbReference>
<dbReference type="Proteomes" id="UP001154282">
    <property type="component" value="Unassembled WGS sequence"/>
</dbReference>
<dbReference type="CDD" id="cd22771">
    <property type="entry name" value="OTU_plant_OTU7-like"/>
    <property type="match status" value="1"/>
</dbReference>
<dbReference type="Gene3D" id="3.90.70.80">
    <property type="match status" value="1"/>
</dbReference>
<feature type="compositionally biased region" description="Basic residues" evidence="2">
    <location>
        <begin position="439"/>
        <end position="449"/>
    </location>
</feature>
<dbReference type="InterPro" id="IPR038765">
    <property type="entry name" value="Papain-like_cys_pep_sf"/>
</dbReference>
<feature type="region of interest" description="Disordered" evidence="2">
    <location>
        <begin position="354"/>
        <end position="396"/>
    </location>
</feature>
<proteinExistence type="inferred from homology"/>
<dbReference type="GO" id="GO:0016579">
    <property type="term" value="P:protein deubiquitination"/>
    <property type="evidence" value="ECO:0007669"/>
    <property type="project" value="TreeGrafter"/>
</dbReference>
<gene>
    <name evidence="4" type="ORF">LITE_LOCUS13112</name>
</gene>